<name>A0A2S0N7P8_9HYPH</name>
<proteinExistence type="predicted"/>
<sequence>MNAISAPPALESPCIRLCRIDPQSGLCQGCARTLAEIAAWLGMTGEERRAILADLPRRRAGGGASA</sequence>
<dbReference type="Pfam" id="PF06945">
    <property type="entry name" value="DUF1289"/>
    <property type="match status" value="1"/>
</dbReference>
<dbReference type="PANTHER" id="PTHR35175:SF2">
    <property type="entry name" value="DUF1289 DOMAIN-CONTAINING PROTEIN"/>
    <property type="match status" value="1"/>
</dbReference>
<gene>
    <name evidence="1" type="ORF">C6569_03435</name>
</gene>
<evidence type="ECO:0000313" key="1">
    <source>
        <dbReference type="EMBL" id="AVO44194.1"/>
    </source>
</evidence>
<reference evidence="1 2" key="1">
    <citation type="submission" date="2018-03" db="EMBL/GenBank/DDBJ databases">
        <title>Genome sequencing of Phreatobacter sp.</title>
        <authorList>
            <person name="Kim S.-J."/>
            <person name="Heo J."/>
            <person name="Kwon S.-W."/>
        </authorList>
    </citation>
    <scope>NUCLEOTIDE SEQUENCE [LARGE SCALE GENOMIC DNA]</scope>
    <source>
        <strain evidence="1 2">S-12</strain>
    </source>
</reference>
<protein>
    <submittedName>
        <fullName evidence="1">DUF1289 domain-containing protein</fullName>
    </submittedName>
</protein>
<accession>A0A2S0N7P8</accession>
<dbReference type="AlphaFoldDB" id="A0A2S0N7P8"/>
<dbReference type="InterPro" id="IPR010710">
    <property type="entry name" value="DUF1289"/>
</dbReference>
<keyword evidence="2" id="KW-1185">Reference proteome</keyword>
<dbReference type="EMBL" id="CP027668">
    <property type="protein sequence ID" value="AVO44194.1"/>
    <property type="molecule type" value="Genomic_DNA"/>
</dbReference>
<dbReference type="KEGG" id="phr:C6569_03435"/>
<organism evidence="1 2">
    <name type="scientific">Phreatobacter cathodiphilus</name>
    <dbReference type="NCBI Taxonomy" id="1868589"/>
    <lineage>
        <taxon>Bacteria</taxon>
        <taxon>Pseudomonadati</taxon>
        <taxon>Pseudomonadota</taxon>
        <taxon>Alphaproteobacteria</taxon>
        <taxon>Hyphomicrobiales</taxon>
        <taxon>Phreatobacteraceae</taxon>
        <taxon>Phreatobacter</taxon>
    </lineage>
</organism>
<dbReference type="Proteomes" id="UP000237889">
    <property type="component" value="Chromosome"/>
</dbReference>
<dbReference type="RefSeq" id="WP_106747524.1">
    <property type="nucleotide sequence ID" value="NZ_CP027668.1"/>
</dbReference>
<dbReference type="PANTHER" id="PTHR35175">
    <property type="entry name" value="DUF1289 DOMAIN-CONTAINING PROTEIN"/>
    <property type="match status" value="1"/>
</dbReference>
<dbReference type="OrthoDB" id="9811423at2"/>
<evidence type="ECO:0000313" key="2">
    <source>
        <dbReference type="Proteomes" id="UP000237889"/>
    </source>
</evidence>